<comment type="caution">
    <text evidence="1">The sequence shown here is derived from an EMBL/GenBank/DDBJ whole genome shotgun (WGS) entry which is preliminary data.</text>
</comment>
<gene>
    <name evidence="1" type="ORF">Vadar_025307</name>
</gene>
<evidence type="ECO:0000313" key="1">
    <source>
        <dbReference type="EMBL" id="KAH7864065.1"/>
    </source>
</evidence>
<accession>A0ACB7ZDY7</accession>
<organism evidence="1 2">
    <name type="scientific">Vaccinium darrowii</name>
    <dbReference type="NCBI Taxonomy" id="229202"/>
    <lineage>
        <taxon>Eukaryota</taxon>
        <taxon>Viridiplantae</taxon>
        <taxon>Streptophyta</taxon>
        <taxon>Embryophyta</taxon>
        <taxon>Tracheophyta</taxon>
        <taxon>Spermatophyta</taxon>
        <taxon>Magnoliopsida</taxon>
        <taxon>eudicotyledons</taxon>
        <taxon>Gunneridae</taxon>
        <taxon>Pentapetalae</taxon>
        <taxon>asterids</taxon>
        <taxon>Ericales</taxon>
        <taxon>Ericaceae</taxon>
        <taxon>Vaccinioideae</taxon>
        <taxon>Vaccinieae</taxon>
        <taxon>Vaccinium</taxon>
    </lineage>
</organism>
<protein>
    <submittedName>
        <fullName evidence="1">Uncharacterized protein</fullName>
    </submittedName>
</protein>
<dbReference type="Proteomes" id="UP000828048">
    <property type="component" value="Chromosome 12"/>
</dbReference>
<evidence type="ECO:0000313" key="2">
    <source>
        <dbReference type="Proteomes" id="UP000828048"/>
    </source>
</evidence>
<sequence length="177" mass="20043">MINVNKDVSRSYLIGKVLPVIRSKWPRCSATETIYIQQDNAKPHIQGWDAEFLEAANQEGFDIRLLFQPPNSPDMNVLDLGFFRAIQSLQYQAAPKNVDELVHAVEKSFEELSSECLNRVFLTLQASMIEVMKVNGGNNYKLPHMGKQHLMRDDGTLPTQLQCECAIVENALVHLQS</sequence>
<name>A0ACB7ZDY7_9ERIC</name>
<reference evidence="1 2" key="1">
    <citation type="journal article" date="2021" name="Hortic Res">
        <title>High-quality reference genome and annotation aids understanding of berry development for evergreen blueberry (Vaccinium darrowii).</title>
        <authorList>
            <person name="Yu J."/>
            <person name="Hulse-Kemp A.M."/>
            <person name="Babiker E."/>
            <person name="Staton M."/>
        </authorList>
    </citation>
    <scope>NUCLEOTIDE SEQUENCE [LARGE SCALE GENOMIC DNA]</scope>
    <source>
        <strain evidence="2">cv. NJ 8807/NJ 8810</strain>
        <tissue evidence="1">Young leaf</tissue>
    </source>
</reference>
<dbReference type="EMBL" id="CM037162">
    <property type="protein sequence ID" value="KAH7864065.1"/>
    <property type="molecule type" value="Genomic_DNA"/>
</dbReference>
<proteinExistence type="predicted"/>
<keyword evidence="2" id="KW-1185">Reference proteome</keyword>